<feature type="region of interest" description="Disordered" evidence="6">
    <location>
        <begin position="703"/>
        <end position="772"/>
    </location>
</feature>
<feature type="compositionally biased region" description="Basic and acidic residues" evidence="6">
    <location>
        <begin position="737"/>
        <end position="757"/>
    </location>
</feature>
<feature type="region of interest" description="Disordered" evidence="6">
    <location>
        <begin position="801"/>
        <end position="899"/>
    </location>
</feature>
<dbReference type="Pfam" id="PF12931">
    <property type="entry name" value="TPR_Sec16"/>
    <property type="match status" value="1"/>
</dbReference>
<dbReference type="InterPro" id="IPR024298">
    <property type="entry name" value="Sec16_Sec23-bd"/>
</dbReference>
<dbReference type="Gene3D" id="1.25.40.1030">
    <property type="match status" value="1"/>
</dbReference>
<evidence type="ECO:0000256" key="1">
    <source>
        <dbReference type="ARBA" id="ARBA00004240"/>
    </source>
</evidence>
<proteinExistence type="inferred from homology"/>
<dbReference type="PANTHER" id="PTHR13402:SF6">
    <property type="entry name" value="SECRETORY 16, ISOFORM I"/>
    <property type="match status" value="1"/>
</dbReference>
<comment type="similarity">
    <text evidence="2">Belongs to the SEC16 family.</text>
</comment>
<evidence type="ECO:0000256" key="4">
    <source>
        <dbReference type="ARBA" id="ARBA00022824"/>
    </source>
</evidence>
<evidence type="ECO:0000256" key="5">
    <source>
        <dbReference type="ARBA" id="ARBA00022892"/>
    </source>
</evidence>
<dbReference type="GO" id="GO:0070973">
    <property type="term" value="P:protein localization to endoplasmic reticulum exit site"/>
    <property type="evidence" value="ECO:0007669"/>
    <property type="project" value="TreeGrafter"/>
</dbReference>
<keyword evidence="5" id="KW-0931">ER-Golgi transport</keyword>
<feature type="compositionally biased region" description="Low complexity" evidence="6">
    <location>
        <begin position="816"/>
        <end position="829"/>
    </location>
</feature>
<dbReference type="GO" id="GO:0016192">
    <property type="term" value="P:vesicle-mediated transport"/>
    <property type="evidence" value="ECO:0007669"/>
    <property type="project" value="UniProtKB-KW"/>
</dbReference>
<gene>
    <name evidence="8" type="ORF">J8273_8461</name>
</gene>
<feature type="domain" description="Sec16 Sec23-binding" evidence="7">
    <location>
        <begin position="357"/>
        <end position="486"/>
    </location>
</feature>
<feature type="compositionally biased region" description="Polar residues" evidence="6">
    <location>
        <begin position="936"/>
        <end position="950"/>
    </location>
</feature>
<comment type="subcellular location">
    <subcellularLocation>
        <location evidence="1">Endoplasmic reticulum</location>
    </subcellularLocation>
</comment>
<evidence type="ECO:0000313" key="9">
    <source>
        <dbReference type="Proteomes" id="UP000717585"/>
    </source>
</evidence>
<feature type="compositionally biased region" description="Low complexity" evidence="6">
    <location>
        <begin position="852"/>
        <end position="862"/>
    </location>
</feature>
<dbReference type="EMBL" id="JAHDYR010000067">
    <property type="protein sequence ID" value="KAG9389783.1"/>
    <property type="molecule type" value="Genomic_DNA"/>
</dbReference>
<evidence type="ECO:0000256" key="6">
    <source>
        <dbReference type="SAM" id="MobiDB-lite"/>
    </source>
</evidence>
<dbReference type="GO" id="GO:0007030">
    <property type="term" value="P:Golgi organization"/>
    <property type="evidence" value="ECO:0007669"/>
    <property type="project" value="TreeGrafter"/>
</dbReference>
<sequence>MDDDISFFDTVADIGPVEPTIVPNTDGFFAPAPADVVNAPSTTIPVPEPSFDAVPEDIFAPAPADVVNAPSTTIPVPEPSFDAVPEDIFAPAPADVVNAPSTTIPVPEPSFDAVPEDIFAPAPADVVNAPSTTMPVPEPSFDAVPEDIFAPAPVQAETSPSPLIPSPMPPHARQTMPSMPSTFVANSPASVPRPSSVPVRFRIRFGAGGRLVMTRSNGFTQLGPSAYLRRTVDGVPTIFGLDTMKVPIHSSPQSVVPRLADSLSQQTSGEHMSGAVGDSVMLWRLAAACVETKLTPSAVVTPSVETNDKKKEARATLLKRVLDALSASSAPAPATPDSVAKAASQAHVLSPASVAKVQELAMHGDLSEAVGRAKAEGLWSHAILLSSLITDQEAENNCYDTIVEYAETLAVGSPLRALYLMMAHKTGRTKLTNQPGPLAANWRGNVAVLVKSRSSPEYKIEVLDRIQNELINGNRLAAAHFLRLVTKAGMGLPTGGGGSDRIGFPGSDHRGLFRDNVGREKHMTGSLLFANAPALEGVSVLSVLLAEAFHHLSADEELRVPPYLMPFLAALALLFFDHGMPGIALLYAKAVRDQVFAYLPGDVQAQLKAGASLTFDDEAAQGKTAHFPLGIKVPGGSIEKATGAMVALYRRSQSIVELIATSMGQEKVASILSRKDGQAMSRNISFIDKGRQLAQKTIAWAAGSDDEGRGSSSSAISHAPVLTIPGATQSVPTSRRPSVDSDKPKEKKEKPKKEKKEKPKKARKESTLSRLFSRMRPVEADLGEDMQFTFNGETWVDANGVPLSGETDGPPPPPGGVSTAPPVPGVSVSIPPPSDMGEFNAVPAGPPMYDLPGSVSASSHAAPPSPFDAPLSAAPLPEPVVGGGNSEGRRRPAGRRRGLAGVSRYTAAVPSFETIDAGMPGEGMFMPDMPVAQPTEVASSMPPTFFDPNS</sequence>
<dbReference type="OrthoDB" id="8918678at2759"/>
<dbReference type="GO" id="GO:0070971">
    <property type="term" value="C:endoplasmic reticulum exit site"/>
    <property type="evidence" value="ECO:0007669"/>
    <property type="project" value="TreeGrafter"/>
</dbReference>
<name>A0A8J6DYT2_9EUKA</name>
<protein>
    <submittedName>
        <fullName evidence="8">COPII coat complex component Sec16 putative (Sec16)</fullName>
    </submittedName>
</protein>
<dbReference type="Proteomes" id="UP000717585">
    <property type="component" value="Unassembled WGS sequence"/>
</dbReference>
<dbReference type="GO" id="GO:0012507">
    <property type="term" value="C:ER to Golgi transport vesicle membrane"/>
    <property type="evidence" value="ECO:0007669"/>
    <property type="project" value="TreeGrafter"/>
</dbReference>
<reference evidence="8" key="1">
    <citation type="submission" date="2021-05" db="EMBL/GenBank/DDBJ databases">
        <title>A free-living protist that lacks canonical eukaryotic 1 DNA replication and segregation systems.</title>
        <authorList>
            <person name="Salas-Leiva D.E."/>
            <person name="Tromer E.C."/>
            <person name="Curtis B.A."/>
            <person name="Jerlstrom-Hultqvist J."/>
            <person name="Kolisko M."/>
            <person name="Yi Z."/>
            <person name="Salas-Leiva J.S."/>
            <person name="Gallot-Lavallee L."/>
            <person name="Kops G.J.P.L."/>
            <person name="Archibald J.M."/>
            <person name="Simpson A.G.B."/>
            <person name="Roger A.J."/>
        </authorList>
    </citation>
    <scope>NUCLEOTIDE SEQUENCE</scope>
    <source>
        <strain evidence="8">BICM</strain>
    </source>
</reference>
<dbReference type="PANTHER" id="PTHR13402">
    <property type="entry name" value="RGPR-RELATED"/>
    <property type="match status" value="1"/>
</dbReference>
<accession>A0A8J6DYT2</accession>
<evidence type="ECO:0000259" key="7">
    <source>
        <dbReference type="Pfam" id="PF12931"/>
    </source>
</evidence>
<keyword evidence="4" id="KW-0256">Endoplasmic reticulum</keyword>
<keyword evidence="9" id="KW-1185">Reference proteome</keyword>
<evidence type="ECO:0000256" key="3">
    <source>
        <dbReference type="ARBA" id="ARBA00022448"/>
    </source>
</evidence>
<evidence type="ECO:0000313" key="8">
    <source>
        <dbReference type="EMBL" id="KAG9389783.1"/>
    </source>
</evidence>
<feature type="region of interest" description="Disordered" evidence="6">
    <location>
        <begin position="925"/>
        <end position="950"/>
    </location>
</feature>
<dbReference type="AlphaFoldDB" id="A0A8J6DYT2"/>
<feature type="compositionally biased region" description="Polar residues" evidence="6">
    <location>
        <begin position="726"/>
        <end position="736"/>
    </location>
</feature>
<evidence type="ECO:0000256" key="2">
    <source>
        <dbReference type="ARBA" id="ARBA00005927"/>
    </source>
</evidence>
<comment type="caution">
    <text evidence="8">The sequence shown here is derived from an EMBL/GenBank/DDBJ whole genome shotgun (WGS) entry which is preliminary data.</text>
</comment>
<organism evidence="8 9">
    <name type="scientific">Carpediemonas membranifera</name>
    <dbReference type="NCBI Taxonomy" id="201153"/>
    <lineage>
        <taxon>Eukaryota</taxon>
        <taxon>Metamonada</taxon>
        <taxon>Carpediemonas-like organisms</taxon>
        <taxon>Carpediemonas</taxon>
    </lineage>
</organism>
<keyword evidence="3" id="KW-0813">Transport</keyword>